<name>A0A397I4G3_9GLOM</name>
<accession>A0A397I4G3</accession>
<comment type="caution">
    <text evidence="1">The sequence shown here is derived from an EMBL/GenBank/DDBJ whole genome shotgun (WGS) entry which is preliminary data.</text>
</comment>
<gene>
    <name evidence="1" type="ORF">Glove_271g48</name>
</gene>
<reference evidence="1 2" key="1">
    <citation type="submission" date="2018-08" db="EMBL/GenBank/DDBJ databases">
        <title>Genome and evolution of the arbuscular mycorrhizal fungus Diversispora epigaea (formerly Glomus versiforme) and its bacterial endosymbionts.</title>
        <authorList>
            <person name="Sun X."/>
            <person name="Fei Z."/>
            <person name="Harrison M."/>
        </authorList>
    </citation>
    <scope>NUCLEOTIDE SEQUENCE [LARGE SCALE GENOMIC DNA]</scope>
    <source>
        <strain evidence="1 2">IT104</strain>
    </source>
</reference>
<proteinExistence type="predicted"/>
<evidence type="ECO:0000313" key="2">
    <source>
        <dbReference type="Proteomes" id="UP000266861"/>
    </source>
</evidence>
<dbReference type="AlphaFoldDB" id="A0A397I4G3"/>
<dbReference type="EMBL" id="PQFF01000248">
    <property type="protein sequence ID" value="RHZ70435.1"/>
    <property type="molecule type" value="Genomic_DNA"/>
</dbReference>
<organism evidence="1 2">
    <name type="scientific">Diversispora epigaea</name>
    <dbReference type="NCBI Taxonomy" id="1348612"/>
    <lineage>
        <taxon>Eukaryota</taxon>
        <taxon>Fungi</taxon>
        <taxon>Fungi incertae sedis</taxon>
        <taxon>Mucoromycota</taxon>
        <taxon>Glomeromycotina</taxon>
        <taxon>Glomeromycetes</taxon>
        <taxon>Diversisporales</taxon>
        <taxon>Diversisporaceae</taxon>
        <taxon>Diversispora</taxon>
    </lineage>
</organism>
<evidence type="ECO:0000313" key="1">
    <source>
        <dbReference type="EMBL" id="RHZ70435.1"/>
    </source>
</evidence>
<dbReference type="Proteomes" id="UP000266861">
    <property type="component" value="Unassembled WGS sequence"/>
</dbReference>
<sequence>MNLKLKIVKVKGKDEILGGYNPLAWDVNTDGSCCNDNGHYEKPITAQQQQTISQLLIMKYLRSLRNFNP</sequence>
<keyword evidence="2" id="KW-1185">Reference proteome</keyword>
<protein>
    <recommendedName>
        <fullName evidence="3">TLDc domain-containing protein</fullName>
    </recommendedName>
</protein>
<evidence type="ECO:0008006" key="3">
    <source>
        <dbReference type="Google" id="ProtNLM"/>
    </source>
</evidence>